<proteinExistence type="inferred from homology"/>
<dbReference type="Gene3D" id="3.40.50.980">
    <property type="match status" value="2"/>
</dbReference>
<dbReference type="AlphaFoldDB" id="A0A401U985"/>
<evidence type="ECO:0000256" key="8">
    <source>
        <dbReference type="ARBA" id="ARBA00022840"/>
    </source>
</evidence>
<evidence type="ECO:0000256" key="13">
    <source>
        <dbReference type="ARBA" id="ARBA00039545"/>
    </source>
</evidence>
<evidence type="ECO:0000256" key="5">
    <source>
        <dbReference type="ARBA" id="ARBA00022598"/>
    </source>
</evidence>
<comment type="subcellular location">
    <subcellularLocation>
        <location evidence="2">Membrane</location>
        <topology evidence="2">Peripheral membrane protein</topology>
    </subcellularLocation>
</comment>
<dbReference type="InterPro" id="IPR050237">
    <property type="entry name" value="ATP-dep_AMP-bd_enzyme"/>
</dbReference>
<evidence type="ECO:0000256" key="12">
    <source>
        <dbReference type="ARBA" id="ARBA00026121"/>
    </source>
</evidence>
<dbReference type="SUPFAM" id="SSF56801">
    <property type="entry name" value="Acetyl-CoA synthetase-like"/>
    <property type="match status" value="1"/>
</dbReference>
<sequence>MGLGYSSKFLALESISIFLTRLDTMQDFPWFKLYPAGIPHEIKENEYSSIIELFEDSCKKFTDRVAFENMGITMTFGQVDQLSRDFAAYLQQDLKLQKGDRIAIQMPNLLQFPVAFFGSLRAGLIVVNTNPLYTPREMEHQFKDAGVKAIVIVANFAHSLEQILAHTSIKHIIVTQLGDMLGTVKGALVNFVVKRIKKMVPAYSLPTALSFNTVLKRGAELSYTKPVVTNDDIAVLQYTGGTTGISKGAQLSHGNIVAHNAMIKNWFKPYLEKQVEGGDLIITAIPMYHIFALTVNGMLMFNTGVKSVLITNPRDIKGFVKELKKHRVTIFTGVNTLYNGLLNNPDFKHLDFSVLKGAIGGGMAVQDAVATRWKEVTGTPLIEGYGLSETSPVLCCNPLDGNHKQGTIGLPMPSTEVAIFDDDGKQLATGERGEICARGPQVMKGYWEKDNTGVFFPGGWFRTGDIGLMDADGFFKIVDRKKDMIKVSGFNVYPNEIENIIAGHPGVLEVAAIGVPDEKSGEVIKAFIVKRDQNLTEEDVKEFCHKNLTNYKVPKYFVFRTELPKTNVGKILRRALKEEEAKS</sequence>
<evidence type="ECO:0000256" key="2">
    <source>
        <dbReference type="ARBA" id="ARBA00004170"/>
    </source>
</evidence>
<name>A0A401U985_9BACT</name>
<evidence type="ECO:0000256" key="4">
    <source>
        <dbReference type="ARBA" id="ARBA00006432"/>
    </source>
</evidence>
<feature type="domain" description="AMP-dependent synthetase/ligase" evidence="15">
    <location>
        <begin position="54"/>
        <end position="447"/>
    </location>
</feature>
<gene>
    <name evidence="17" type="ORF">SanaruYs_16760</name>
</gene>
<evidence type="ECO:0000259" key="16">
    <source>
        <dbReference type="Pfam" id="PF13193"/>
    </source>
</evidence>
<keyword evidence="8" id="KW-0067">ATP-binding</keyword>
<dbReference type="Gene3D" id="2.30.38.10">
    <property type="entry name" value="Luciferase, Domain 3"/>
    <property type="match status" value="1"/>
</dbReference>
<dbReference type="PANTHER" id="PTHR43767:SF8">
    <property type="entry name" value="LONG-CHAIN-FATTY-ACID--COA LIGASE"/>
    <property type="match status" value="1"/>
</dbReference>
<reference evidence="17 18" key="1">
    <citation type="submission" date="2018-11" db="EMBL/GenBank/DDBJ databases">
        <title>Chryseotalea sanarue gen. nov., sp., nov., a member of the family Cytophagaceae, isolated from a brackish lake in Hamamatsu Japan.</title>
        <authorList>
            <person name="Maejima Y."/>
            <person name="Iino T."/>
            <person name="Muraguchi Y."/>
            <person name="Fukuda K."/>
            <person name="Ohkuma M."/>
            <person name="Moriuchi R."/>
            <person name="Dohra H."/>
            <person name="Kimbara K."/>
            <person name="Shintani M."/>
        </authorList>
    </citation>
    <scope>NUCLEOTIDE SEQUENCE [LARGE SCALE GENOMIC DNA]</scope>
    <source>
        <strain evidence="17 18">Ys</strain>
    </source>
</reference>
<comment type="caution">
    <text evidence="17">The sequence shown here is derived from an EMBL/GenBank/DDBJ whole genome shotgun (WGS) entry which is preliminary data.</text>
</comment>
<dbReference type="Pfam" id="PF13193">
    <property type="entry name" value="AMP-binding_C"/>
    <property type="match status" value="1"/>
</dbReference>
<evidence type="ECO:0000256" key="1">
    <source>
        <dbReference type="ARBA" id="ARBA00001946"/>
    </source>
</evidence>
<evidence type="ECO:0000256" key="11">
    <source>
        <dbReference type="ARBA" id="ARBA00023136"/>
    </source>
</evidence>
<dbReference type="FunFam" id="3.40.50.12780:FF:000003">
    <property type="entry name" value="Long-chain-fatty-acid--CoA ligase FadD"/>
    <property type="match status" value="1"/>
</dbReference>
<keyword evidence="9" id="KW-0460">Magnesium</keyword>
<dbReference type="Proteomes" id="UP000288227">
    <property type="component" value="Unassembled WGS sequence"/>
</dbReference>
<evidence type="ECO:0000313" key="18">
    <source>
        <dbReference type="Proteomes" id="UP000288227"/>
    </source>
</evidence>
<evidence type="ECO:0000256" key="7">
    <source>
        <dbReference type="ARBA" id="ARBA00022832"/>
    </source>
</evidence>
<organism evidence="17 18">
    <name type="scientific">Chryseotalea sanaruensis</name>
    <dbReference type="NCBI Taxonomy" id="2482724"/>
    <lineage>
        <taxon>Bacteria</taxon>
        <taxon>Pseudomonadati</taxon>
        <taxon>Bacteroidota</taxon>
        <taxon>Cytophagia</taxon>
        <taxon>Cytophagales</taxon>
        <taxon>Chryseotaleaceae</taxon>
        <taxon>Chryseotalea</taxon>
    </lineage>
</organism>
<evidence type="ECO:0000256" key="9">
    <source>
        <dbReference type="ARBA" id="ARBA00022842"/>
    </source>
</evidence>
<dbReference type="EC" id="6.2.1.3" evidence="12"/>
<dbReference type="FunFam" id="3.30.300.30:FF:000006">
    <property type="entry name" value="Long-chain-fatty-acid--CoA ligase FadD"/>
    <property type="match status" value="1"/>
</dbReference>
<feature type="domain" description="AMP-binding enzyme C-terminal" evidence="16">
    <location>
        <begin position="496"/>
        <end position="570"/>
    </location>
</feature>
<evidence type="ECO:0000256" key="14">
    <source>
        <dbReference type="ARBA" id="ARBA00042773"/>
    </source>
</evidence>
<dbReference type="InterPro" id="IPR045851">
    <property type="entry name" value="AMP-bd_C_sf"/>
</dbReference>
<dbReference type="InterPro" id="IPR000873">
    <property type="entry name" value="AMP-dep_synth/lig_dom"/>
</dbReference>
<dbReference type="Pfam" id="PF00501">
    <property type="entry name" value="AMP-binding"/>
    <property type="match status" value="1"/>
</dbReference>
<evidence type="ECO:0000256" key="6">
    <source>
        <dbReference type="ARBA" id="ARBA00022741"/>
    </source>
</evidence>
<evidence type="ECO:0000256" key="10">
    <source>
        <dbReference type="ARBA" id="ARBA00023098"/>
    </source>
</evidence>
<dbReference type="GO" id="GO:0004467">
    <property type="term" value="F:long-chain fatty acid-CoA ligase activity"/>
    <property type="evidence" value="ECO:0007669"/>
    <property type="project" value="UniProtKB-EC"/>
</dbReference>
<comment type="pathway">
    <text evidence="3">Lipid metabolism; fatty acid beta-oxidation.</text>
</comment>
<comment type="similarity">
    <text evidence="4">Belongs to the ATP-dependent AMP-binding enzyme family.</text>
</comment>
<keyword evidence="11" id="KW-0472">Membrane</keyword>
<dbReference type="CDD" id="cd05936">
    <property type="entry name" value="FC-FACS_FadD_like"/>
    <property type="match status" value="1"/>
</dbReference>
<protein>
    <recommendedName>
        <fullName evidence="13">Long-chain-fatty-acid--CoA ligase</fullName>
        <ecNumber evidence="12">6.2.1.3</ecNumber>
    </recommendedName>
    <alternativeName>
        <fullName evidence="14">Long-chain acyl-CoA synthetase</fullName>
    </alternativeName>
</protein>
<evidence type="ECO:0000256" key="3">
    <source>
        <dbReference type="ARBA" id="ARBA00005005"/>
    </source>
</evidence>
<dbReference type="GO" id="GO:0016020">
    <property type="term" value="C:membrane"/>
    <property type="evidence" value="ECO:0007669"/>
    <property type="project" value="UniProtKB-SubCell"/>
</dbReference>
<keyword evidence="5 17" id="KW-0436">Ligase</keyword>
<evidence type="ECO:0000313" key="17">
    <source>
        <dbReference type="EMBL" id="GCC51451.1"/>
    </source>
</evidence>
<dbReference type="InterPro" id="IPR025110">
    <property type="entry name" value="AMP-bd_C"/>
</dbReference>
<comment type="cofactor">
    <cofactor evidence="1">
        <name>Mg(2+)</name>
        <dbReference type="ChEBI" id="CHEBI:18420"/>
    </cofactor>
</comment>
<dbReference type="EMBL" id="BHXQ01000003">
    <property type="protein sequence ID" value="GCC51451.1"/>
    <property type="molecule type" value="Genomic_DNA"/>
</dbReference>
<keyword evidence="18" id="KW-1185">Reference proteome</keyword>
<accession>A0A401U985</accession>
<keyword evidence="10" id="KW-0443">Lipid metabolism</keyword>
<evidence type="ECO:0000259" key="15">
    <source>
        <dbReference type="Pfam" id="PF00501"/>
    </source>
</evidence>
<keyword evidence="6" id="KW-0547">Nucleotide-binding</keyword>
<dbReference type="GO" id="GO:0005524">
    <property type="term" value="F:ATP binding"/>
    <property type="evidence" value="ECO:0007669"/>
    <property type="project" value="UniProtKB-KW"/>
</dbReference>
<keyword evidence="7" id="KW-0276">Fatty acid metabolism</keyword>
<dbReference type="Gene3D" id="3.30.300.30">
    <property type="match status" value="1"/>
</dbReference>
<dbReference type="PROSITE" id="PS00455">
    <property type="entry name" value="AMP_BINDING"/>
    <property type="match status" value="1"/>
</dbReference>
<dbReference type="PANTHER" id="PTHR43767">
    <property type="entry name" value="LONG-CHAIN-FATTY-ACID--COA LIGASE"/>
    <property type="match status" value="1"/>
</dbReference>
<dbReference type="InterPro" id="IPR020845">
    <property type="entry name" value="AMP-binding_CS"/>
</dbReference>